<sequence length="1337" mass="151464">MYCYDVFLEPSAISHSLACNFIDPESKHLLVSKATMLEVYEVLQLKNPETGKSSYKLKLVILYKLQGLVNDLRAIRTIENPNLDCVLVSSKSAKVSCIRWNHFKHAISTVSLHYYEHIFQGSTYEHIYESSLVVSPANNSIFCLRRNNTLVLLPFSRADEDMDGDDEPRAKAIENAENEKKEDDRERGQLPLFGSSSVLDIASIDSSVGEIIDLQFLYNYHVPTIAILSQRKGTWAGLLQQEKDTVILTVLSLHVQTSSATTILQIKSLPYEIHRIIPLPAPLNGSMLIGCNEIIHIDSSGIARRIAVNPYISDITASSKGFQDQSDLNMKLENCSVCPIPNDSRVLISLENGDMYYASFEVDGKTIKKFSIERVDPVHYQSIKGYHPSDIIVLQDNVLFMGAKTCDSLLVEIEYLKVNIASKILDADMADDKSTKDDDDDLYGEDDGKKQQEIKTGNFRLVLHDKLVNNGPISSFALGKYSTEKIVAKLPNPSYDDVSILAGGGLSKSGHLNIITLCVQPIIKSSLRFSQLNRLWTINNKYLITSDDLDLKSELFDINQSYARLSPKNFINNSLTIGMHELNNGRFILQVTPRHIIMFNDRFRKILSLDKELKELEDSDIINSVFNDDFLMIFFSSGEVVIYSVETSKKSFTRVELPMSLQDTIITTGYIANSCLLNVVLKDLDIITNRGQKRKRNGEHLDPTTPQLHDSKLKIFILVTGDNRIVLFSRFHKNVCFQLDSVNIFSDILHLNFFDINSGEPDPFIKQVILNDLGDDYSNEEYLTILTVGGEIYLYKLFFDGDNYSFVKQYNLPITGAPFNAYTHGTSIERRMIYFSNVSGMTCIMVTGVVPYLITRSRHSSVRIMKFSKIPIVSFVPFSDEKIKNALIYLDTKKNARIIELPKDFNYDNTWPVKRIHLGETVKAVAYHETSSTVVVSTYEEIPYNCIDEEGNPIVGLKPDKPHTTNYKGRLKLISPLTWTVIDTIELSDNEVALQVKSVVLDVGSETRRFKSKREFILIGTGLFRMEDLICHGSYKLFEVKDIIPEPGRPETNHKFKEFTQEQTRGSVTSVCEVSGRFLVAQGQKMIVRDVKDNTAVSVAFMDAAVYVSDTKSFGNLVLFGDTLKSVTLAGFDAEPFRMILLGKDLQLLDVCCADFMAYDQDIHIVVADNDKTVHVMLYNPDDPSSSNGQRLLHRSTLNTNFNSTCMRTVGKHEQINPWLDPSTLPFQVIASTVEGAMYTVFPVSEATYRRMYILQQQLIDKEFHPCGLNPKLNRFVPLKKESSLQLRPMLDSELLRRYAKLNQDRMRTFAQKVSIKNVYVDIWKDLIEIENVLNNL</sequence>
<dbReference type="GO" id="GO:0005634">
    <property type="term" value="C:nucleus"/>
    <property type="evidence" value="ECO:0007669"/>
    <property type="project" value="UniProtKB-SubCell"/>
</dbReference>
<feature type="domain" description="RSE1/DDB1/CPSF1 second beta-propeller" evidence="6">
    <location>
        <begin position="523"/>
        <end position="901"/>
    </location>
</feature>
<evidence type="ECO:0000256" key="1">
    <source>
        <dbReference type="ARBA" id="ARBA00004123"/>
    </source>
</evidence>
<dbReference type="InterPro" id="IPR050358">
    <property type="entry name" value="RSE1/DDB1/CFT1"/>
</dbReference>
<protein>
    <submittedName>
        <fullName evidence="7">Uncharacterized protein</fullName>
    </submittedName>
</protein>
<dbReference type="GO" id="GO:0003676">
    <property type="term" value="F:nucleic acid binding"/>
    <property type="evidence" value="ECO:0007669"/>
    <property type="project" value="InterPro"/>
</dbReference>
<evidence type="ECO:0000259" key="6">
    <source>
        <dbReference type="Pfam" id="PF23726"/>
    </source>
</evidence>
<dbReference type="Gene3D" id="2.130.10.10">
    <property type="entry name" value="YVTN repeat-like/Quinoprotein amine dehydrogenase"/>
    <property type="match status" value="2"/>
</dbReference>
<dbReference type="Pfam" id="PF10433">
    <property type="entry name" value="Beta-prop_RSE1_1st"/>
    <property type="match status" value="1"/>
</dbReference>
<dbReference type="PANTHER" id="PTHR10644">
    <property type="entry name" value="DNA REPAIR/RNA PROCESSING CPSF FAMILY"/>
    <property type="match status" value="1"/>
</dbReference>
<dbReference type="Proteomes" id="UP000268321">
    <property type="component" value="Unassembled WGS sequence"/>
</dbReference>
<dbReference type="GO" id="GO:0006397">
    <property type="term" value="P:mRNA processing"/>
    <property type="evidence" value="ECO:0007669"/>
    <property type="project" value="UniProtKB-KW"/>
</dbReference>
<evidence type="ECO:0000313" key="8">
    <source>
        <dbReference type="Proteomes" id="UP000268321"/>
    </source>
</evidence>
<reference evidence="8" key="1">
    <citation type="journal article" date="2018" name="Nat. Microbiol.">
        <title>Leveraging single-cell genomics to expand the fungal tree of life.</title>
        <authorList>
            <person name="Ahrendt S.R."/>
            <person name="Quandt C.A."/>
            <person name="Ciobanu D."/>
            <person name="Clum A."/>
            <person name="Salamov A."/>
            <person name="Andreopoulos B."/>
            <person name="Cheng J.F."/>
            <person name="Woyke T."/>
            <person name="Pelin A."/>
            <person name="Henrissat B."/>
            <person name="Reynolds N.K."/>
            <person name="Benny G.L."/>
            <person name="Smith M.E."/>
            <person name="James T.Y."/>
            <person name="Grigoriev I.V."/>
        </authorList>
    </citation>
    <scope>NUCLEOTIDE SEQUENCE [LARGE SCALE GENOMIC DNA]</scope>
    <source>
        <strain evidence="8">Baker2002</strain>
    </source>
</reference>
<evidence type="ECO:0000313" key="7">
    <source>
        <dbReference type="EMBL" id="RKP30546.1"/>
    </source>
</evidence>
<proteinExistence type="predicted"/>
<gene>
    <name evidence="7" type="ORF">METBISCDRAFT_15997</name>
</gene>
<evidence type="ECO:0000259" key="5">
    <source>
        <dbReference type="Pfam" id="PF10433"/>
    </source>
</evidence>
<dbReference type="EMBL" id="ML004456">
    <property type="protein sequence ID" value="RKP30546.1"/>
    <property type="molecule type" value="Genomic_DNA"/>
</dbReference>
<keyword evidence="8" id="KW-1185">Reference proteome</keyword>
<organism evidence="7 8">
    <name type="scientific">Metschnikowia bicuspidata</name>
    <dbReference type="NCBI Taxonomy" id="27322"/>
    <lineage>
        <taxon>Eukaryota</taxon>
        <taxon>Fungi</taxon>
        <taxon>Dikarya</taxon>
        <taxon>Ascomycota</taxon>
        <taxon>Saccharomycotina</taxon>
        <taxon>Pichiomycetes</taxon>
        <taxon>Metschnikowiaceae</taxon>
        <taxon>Metschnikowia</taxon>
    </lineage>
</organism>
<feature type="domain" description="RSE1/DDB1/CPSF1 C-terminal" evidence="4">
    <location>
        <begin position="969"/>
        <end position="1300"/>
    </location>
</feature>
<accession>A0A4P9ZCC7</accession>
<dbReference type="Pfam" id="PF23726">
    <property type="entry name" value="Beta-prop_RSE1_2nd"/>
    <property type="match status" value="1"/>
</dbReference>
<name>A0A4P9ZCC7_9ASCO</name>
<dbReference type="Pfam" id="PF03178">
    <property type="entry name" value="CPSF_A"/>
    <property type="match status" value="1"/>
</dbReference>
<feature type="domain" description="RSE1/DDB1/CPSF1 first beta-propeller" evidence="5">
    <location>
        <begin position="12"/>
        <end position="417"/>
    </location>
</feature>
<dbReference type="InterPro" id="IPR015943">
    <property type="entry name" value="WD40/YVTN_repeat-like_dom_sf"/>
</dbReference>
<evidence type="ECO:0000259" key="4">
    <source>
        <dbReference type="Pfam" id="PF03178"/>
    </source>
</evidence>
<comment type="subcellular location">
    <subcellularLocation>
        <location evidence="1">Nucleus</location>
    </subcellularLocation>
</comment>
<evidence type="ECO:0000256" key="3">
    <source>
        <dbReference type="ARBA" id="ARBA00023242"/>
    </source>
</evidence>
<evidence type="ECO:0000256" key="2">
    <source>
        <dbReference type="ARBA" id="ARBA00022664"/>
    </source>
</evidence>
<dbReference type="OrthoDB" id="6109at2759"/>
<dbReference type="InterPro" id="IPR058543">
    <property type="entry name" value="Beta-prop_RSE1/DDB1/CPSF1_2nd"/>
</dbReference>
<dbReference type="InterPro" id="IPR004871">
    <property type="entry name" value="RSE1/DDB1/CPSF1_C"/>
</dbReference>
<keyword evidence="2" id="KW-0507">mRNA processing</keyword>
<dbReference type="InterPro" id="IPR018846">
    <property type="entry name" value="Beta-prop_RSE1/DDB1/CPSF1_1st"/>
</dbReference>
<keyword evidence="3" id="KW-0539">Nucleus</keyword>